<feature type="domain" description="Big-1" evidence="3">
    <location>
        <begin position="1377"/>
        <end position="1470"/>
    </location>
</feature>
<comment type="caution">
    <text evidence="4">The sequence shown here is derived from an EMBL/GenBank/DDBJ whole genome shotgun (WGS) entry which is preliminary data.</text>
</comment>
<feature type="domain" description="Big-1" evidence="3">
    <location>
        <begin position="942"/>
        <end position="1038"/>
    </location>
</feature>
<feature type="non-terminal residue" evidence="4">
    <location>
        <position position="1694"/>
    </location>
</feature>
<dbReference type="EMBL" id="JAFEVO010000001">
    <property type="protein sequence ID" value="MBS3182870.1"/>
    <property type="molecule type" value="Genomic_DNA"/>
</dbReference>
<dbReference type="PROSITE" id="PS51127">
    <property type="entry name" value="BIG1"/>
    <property type="match status" value="4"/>
</dbReference>
<feature type="domain" description="Big-1" evidence="3">
    <location>
        <begin position="1048"/>
        <end position="1154"/>
    </location>
</feature>
<accession>A0ABS5M7C4</accession>
<evidence type="ECO:0000256" key="2">
    <source>
        <dbReference type="SAM" id="MobiDB-lite"/>
    </source>
</evidence>
<dbReference type="RefSeq" id="WP_211649851.1">
    <property type="nucleotide sequence ID" value="NZ_JAFEVO010000001.1"/>
</dbReference>
<dbReference type="Pfam" id="PF17936">
    <property type="entry name" value="Big_6"/>
    <property type="match status" value="1"/>
</dbReference>
<evidence type="ECO:0000259" key="3">
    <source>
        <dbReference type="PROSITE" id="PS51127"/>
    </source>
</evidence>
<proteinExistence type="inferred from homology"/>
<dbReference type="InterPro" id="IPR013783">
    <property type="entry name" value="Ig-like_fold"/>
</dbReference>
<dbReference type="PANTHER" id="PTHR39576">
    <property type="entry name" value="ATTACHING AND EFFACING PROTEIN HOMOLOG-RELATED-RELATED"/>
    <property type="match status" value="1"/>
</dbReference>
<sequence>MATLVATVSVFTTTTFLPGTPAQAAGAAQQHGTEAGALYWPADADLQAGGVYSTAQVNNSEGKNPAWGPSTLSGLGAAIIGTKATPSEPITLTKLDGSYDRASLLGVSANANNKGLDGLWLQTDGGGNFVNAVSRPSASTNPDFISNFGNMNSAAVKWAPANDLGTGEKGKSYWVEIPWPTEVFGVNSVSCGIEVNPVTNELVIMNTCAPTPTTSYLVYSPGPDGDPLTLEDNAFRTFTAAGNMSYTGIAVTDMILDAAGNVYVVSGVSGRIGALHLYRVDQNTGRISLVSTGTAEKPLTYRAGAPVADTDIGAYQSGLAFEDGRAIVTSEQFANLGQYLPSIDPLAHSVQRVEGFPYGIQNSGPTKTQLRVDYDGAGTEGAIAFEGVVTDTAGNGLPGQTVAIYRDQEDGTAKLVGYQTTEADGSYKGLLNWSNGVGYARVVQPQMTTGDQVKNGEVVSIDASTEFNDGTNEISVLNTDSNFGVNEPLGTIGETTIDLASTADLVKISGNNAAVAYHADFVVEFGGSTADLSRNSLLNSNANNGNGPQHVTIEGDAANDLRIGEVNGSYLVGATDNSHSSDDGVFLKLNAEARLLNGQLLAQGKDYSLRVNSQGAQAENAKVSAWSTTPQASATASPRSAFGERMSASGSAAELQYTAGRANGFSTVRVDSSLAEILKPDNSDGEYAGILGNASSTPWVTSGEVEDHDVQTVNAIARVGVESSVPGDYSYTMSNVTTVAPSTTAVAVNVPAEGGFAAESGVHAVSTVSNDVVVTAGDSPAGALLSGARVVDSVTGDQITDAEFADGKITIPGSSVPLGADVRLVLEYSEAVNIEASSFELDPDTAAADGGSEVTANVSIIGAGSGLPLSGKTVTIAPQDANAPVDVSVVTDNGDGTYTARITREVKGTYTLEAFVQDGGRAVQVGGPLDAKFTAGVADASRSTWAISPETSQAVGATFTATATLTDAHGNSVGEGVAVSFAIPAGVNGASEATTVSAVSDADGVASVQLTSTIADSYEIAASVGGSQIGATKNIVFTAGGASIAEGDSSFTVSSGNRVADEKDAHVASALLRDEFQNPVAGEEVTFVLPAGVAYAGVESGAWVSGETGEIVIAADASGKAALKVVSTTAGSYEIAAEVRAGELPGSPASVSFVAGTVDASASEWSIAPESPLAAGKSFTATVIARDAFGNAVEGADIALSYPAAVNDGNEGLSATSSADGSASFTLTATLAGTYTVHATVAGNPVGGSRETGAKDIGFVAADADASSSELTVTEGIVPADSTSTHVASAQVRDTFGNAVGAGVDVVFALPAGINGQTSADEVSVETNEHGIAVLKMTATRAAVYQVSAYIGSNSEITGSPASVTFGNSDAVADQSSWKITPEASQVAGSIFTAEAAIADANGNPVAGETVTFTVPAGINGSSVPTMLSSVSNANGVATLELTSTIAGFYDISASVVGAQIGESKQIVFTAGTADASQSTIVASKSPINGDSGDASLITVQLMDQYGNMLDSGSDDVEIATNLGILTEVTAAGNGQYVASLTGTSADIGIATLTFVVNGEKGTKSTVVEIIDVTAPEAPTAVAEGDKVTGSAEPGAGVEIRDPETGETVCETVADENGNYPCGPVTDGDYVVVAVDQSGNESAETPVTVDTTAPDAPSVVVDKDTVTGETEPGAGVEIRDPETGETVCETVADE</sequence>
<dbReference type="Pfam" id="PF02369">
    <property type="entry name" value="Big_1"/>
    <property type="match status" value="5"/>
</dbReference>
<dbReference type="PANTHER" id="PTHR39576:SF2">
    <property type="entry name" value="ATTACHING AND EFFACING PROTEIN HOMOLOG-RELATED"/>
    <property type="match status" value="1"/>
</dbReference>
<reference evidence="4 5" key="1">
    <citation type="submission" date="2021-02" db="EMBL/GenBank/DDBJ databases">
        <title>Draft genome and description of Leucobacter sp nov strain Marseille-Q4368.</title>
        <authorList>
            <person name="Boxberger M."/>
            <person name="La Scola B."/>
        </authorList>
    </citation>
    <scope>NUCLEOTIDE SEQUENCE [LARGE SCALE GENOMIC DNA]</scope>
    <source>
        <strain evidence="4 5">Marseille-Q4368</strain>
    </source>
</reference>
<dbReference type="SUPFAM" id="SSF49373">
    <property type="entry name" value="Invasin/intimin cell-adhesion fragments"/>
    <property type="match status" value="7"/>
</dbReference>
<dbReference type="InterPro" id="IPR051715">
    <property type="entry name" value="Intimin-Invasin_domain"/>
</dbReference>
<dbReference type="InterPro" id="IPR008964">
    <property type="entry name" value="Invasin/intimin_cell_adhesion"/>
</dbReference>
<keyword evidence="5" id="KW-1185">Reference proteome</keyword>
<gene>
    <name evidence="4" type="ORF">JSQ98_11815</name>
</gene>
<dbReference type="Pfam" id="PF09134">
    <property type="entry name" value="Invasin_D3"/>
    <property type="match status" value="2"/>
</dbReference>
<evidence type="ECO:0000256" key="1">
    <source>
        <dbReference type="ARBA" id="ARBA00010116"/>
    </source>
</evidence>
<feature type="compositionally biased region" description="Polar residues" evidence="2">
    <location>
        <begin position="625"/>
        <end position="638"/>
    </location>
</feature>
<dbReference type="InterPro" id="IPR041498">
    <property type="entry name" value="Big_6"/>
</dbReference>
<dbReference type="Gene3D" id="2.60.40.10">
    <property type="entry name" value="Immunoglobulins"/>
    <property type="match status" value="8"/>
</dbReference>
<dbReference type="SMART" id="SM00634">
    <property type="entry name" value="BID_1"/>
    <property type="match status" value="7"/>
</dbReference>
<dbReference type="InterPro" id="IPR003344">
    <property type="entry name" value="Big_1_dom"/>
</dbReference>
<name>A0ABS5M7C4_9MICO</name>
<dbReference type="SUPFAM" id="SSF49478">
    <property type="entry name" value="Cna protein B-type domain"/>
    <property type="match status" value="1"/>
</dbReference>
<evidence type="ECO:0000313" key="5">
    <source>
        <dbReference type="Proteomes" id="UP000811492"/>
    </source>
</evidence>
<feature type="region of interest" description="Disordered" evidence="2">
    <location>
        <begin position="1665"/>
        <end position="1694"/>
    </location>
</feature>
<dbReference type="Proteomes" id="UP000811492">
    <property type="component" value="Unassembled WGS sequence"/>
</dbReference>
<feature type="region of interest" description="Disordered" evidence="2">
    <location>
        <begin position="622"/>
        <end position="641"/>
    </location>
</feature>
<evidence type="ECO:0000313" key="4">
    <source>
        <dbReference type="EMBL" id="MBS3182870.1"/>
    </source>
</evidence>
<comment type="similarity">
    <text evidence="1">Belongs to the intimin/invasin family.</text>
</comment>
<dbReference type="InterPro" id="IPR015217">
    <property type="entry name" value="Invasin_dom_3"/>
</dbReference>
<organism evidence="4 5">
    <name type="scientific">Leucobacter manosquensis</name>
    <dbReference type="NCBI Taxonomy" id="2810611"/>
    <lineage>
        <taxon>Bacteria</taxon>
        <taxon>Bacillati</taxon>
        <taxon>Actinomycetota</taxon>
        <taxon>Actinomycetes</taxon>
        <taxon>Micrococcales</taxon>
        <taxon>Microbacteriaceae</taxon>
        <taxon>Leucobacter</taxon>
    </lineage>
</organism>
<feature type="domain" description="Big-1" evidence="3">
    <location>
        <begin position="1162"/>
        <end position="1260"/>
    </location>
</feature>
<protein>
    <submittedName>
        <fullName evidence="4">Ig-like domain-containing protein</fullName>
    </submittedName>
</protein>